<dbReference type="AlphaFoldDB" id="A0A077ME88"/>
<dbReference type="OrthoDB" id="5243635at2"/>
<sequence>MTHVDPIVRPATTDDAPALAEVFWQIRQECIPQIPMIVHPRDSVEPFLRAQINSAMTWVAPSQYAGDPVLRAAWLQPGPLDRRGQ</sequence>
<dbReference type="Proteomes" id="UP000035720">
    <property type="component" value="Unassembled WGS sequence"/>
</dbReference>
<organism evidence="1 2">
    <name type="scientific">Nostocoides jenkinsii Ben 74</name>
    <dbReference type="NCBI Taxonomy" id="1193518"/>
    <lineage>
        <taxon>Bacteria</taxon>
        <taxon>Bacillati</taxon>
        <taxon>Actinomycetota</taxon>
        <taxon>Actinomycetes</taxon>
        <taxon>Micrococcales</taxon>
        <taxon>Intrasporangiaceae</taxon>
        <taxon>Nostocoides</taxon>
    </lineage>
</organism>
<dbReference type="RefSeq" id="WP_157038370.1">
    <property type="nucleotide sequence ID" value="NZ_HF571038.1"/>
</dbReference>
<dbReference type="STRING" id="1193518.BN13_30140"/>
<name>A0A077ME88_9MICO</name>
<comment type="caution">
    <text evidence="1">The sequence shown here is derived from an EMBL/GenBank/DDBJ whole genome shotgun (WGS) entry which is preliminary data.</text>
</comment>
<accession>A0A077ME88</accession>
<proteinExistence type="predicted"/>
<evidence type="ECO:0000313" key="2">
    <source>
        <dbReference type="Proteomes" id="UP000035720"/>
    </source>
</evidence>
<reference evidence="1 2" key="1">
    <citation type="journal article" date="2013" name="ISME J.">
        <title>A metabolic model for members of the genus Tetrasphaera involved in enhanced biological phosphorus removal.</title>
        <authorList>
            <person name="Kristiansen R."/>
            <person name="Nguyen H.T.T."/>
            <person name="Saunders A.M."/>
            <person name="Nielsen J.L."/>
            <person name="Wimmer R."/>
            <person name="Le V.Q."/>
            <person name="McIlroy S.J."/>
            <person name="Petrovski S."/>
            <person name="Seviour R.J."/>
            <person name="Calteau A."/>
            <person name="Nielsen K.L."/>
            <person name="Nielsen P.H."/>
        </authorList>
    </citation>
    <scope>NUCLEOTIDE SEQUENCE [LARGE SCALE GENOMIC DNA]</scope>
    <source>
        <strain evidence="1 2">Ben 74</strain>
    </source>
</reference>
<dbReference type="EMBL" id="CAJC01000139">
    <property type="protein sequence ID" value="CCI53188.1"/>
    <property type="molecule type" value="Genomic_DNA"/>
</dbReference>
<evidence type="ECO:0000313" key="1">
    <source>
        <dbReference type="EMBL" id="CCI53188.1"/>
    </source>
</evidence>
<gene>
    <name evidence="1" type="ORF">BN13_30140</name>
</gene>
<evidence type="ECO:0008006" key="3">
    <source>
        <dbReference type="Google" id="ProtNLM"/>
    </source>
</evidence>
<protein>
    <recommendedName>
        <fullName evidence="3">Acetyltransferase</fullName>
    </recommendedName>
</protein>
<keyword evidence="2" id="KW-1185">Reference proteome</keyword>